<organism evidence="3 4">
    <name type="scientific">Chlamydomonas reinhardtii</name>
    <name type="common">Chlamydomonas smithii</name>
    <dbReference type="NCBI Taxonomy" id="3055"/>
    <lineage>
        <taxon>Eukaryota</taxon>
        <taxon>Viridiplantae</taxon>
        <taxon>Chlorophyta</taxon>
        <taxon>core chlorophytes</taxon>
        <taxon>Chlorophyceae</taxon>
        <taxon>CS clade</taxon>
        <taxon>Chlamydomonadales</taxon>
        <taxon>Chlamydomonadaceae</taxon>
        <taxon>Chlamydomonas</taxon>
    </lineage>
</organism>
<dbReference type="Gramene" id="PNW88563">
    <property type="protein sequence ID" value="PNW88563"/>
    <property type="gene ID" value="CHLRE_01g034800v5"/>
</dbReference>
<dbReference type="PaxDb" id="3055-EDP09827"/>
<dbReference type="GeneID" id="5715447"/>
<dbReference type="ExpressionAtlas" id="A0A2K3E725">
    <property type="expression patterns" value="baseline and differential"/>
</dbReference>
<dbReference type="FunCoup" id="A0A2K3E725">
    <property type="interactions" value="58"/>
</dbReference>
<protein>
    <submittedName>
        <fullName evidence="3">Uncharacterized protein</fullName>
    </submittedName>
</protein>
<sequence>MAQQGPQQRNPYYQWYQQNRALVWGTAAAAAALYGAYTYSSEGKDNASSSQQRQRPQSQYQKLRSMLTNYSNAASTLAETASLVSTDLRSFLTSDSSEVPQSLRQLNKLLQSAEIQETVTTVTSSVVKGVSRALPAGLGSAAGSEGPPLVDTIIEAVLSERGRGLVGMAVGVATRNATHAVCEFMERRMEAAASAASANGGSVGIKEVLDVLTSEHGEKLLTLLLTKSIRTAVTSYVDATTGYNLYDDMLASIAKQEHRDALTDVLSRLTASFCKEVVISYRRATAAAAAQGAGGTGTSGMPGNAPAGKHHQQHQHQHAQQHPTPGANVANGTVMPVMVKGGALGSGCSLDAVLATAASGGSELALTASTRCNGSLGAAGQQQSGVNGRTAQASSAGSQQQQGLVSRQHSVNGGVNAALSRAMLAQAPPVWLKQVVELVGQRDVRSLTVEVVKSASREATRGAVEGLLQGAAQSGARLEGGGSVLVLPACAAGYKLYVLATLAVSLAMYALSPRLVML</sequence>
<dbReference type="Proteomes" id="UP000006906">
    <property type="component" value="Chromosome 1"/>
</dbReference>
<accession>A0A2K3E725</accession>
<feature type="region of interest" description="Disordered" evidence="1">
    <location>
        <begin position="292"/>
        <end position="330"/>
    </location>
</feature>
<feature type="transmembrane region" description="Helical" evidence="2">
    <location>
        <begin position="21"/>
        <end position="39"/>
    </location>
</feature>
<dbReference type="AlphaFoldDB" id="A0A2K3E725"/>
<dbReference type="RefSeq" id="XP_001690089.2">
    <property type="nucleotide sequence ID" value="XM_001690037.2"/>
</dbReference>
<evidence type="ECO:0000313" key="4">
    <source>
        <dbReference type="Proteomes" id="UP000006906"/>
    </source>
</evidence>
<dbReference type="KEGG" id="cre:CHLRE_01g034800v5"/>
<dbReference type="InParanoid" id="A0A2K3E725"/>
<dbReference type="OMA" id="AMVANEP"/>
<gene>
    <name evidence="3" type="ORF">CHLRE_01g034800v5</name>
</gene>
<evidence type="ECO:0000313" key="3">
    <source>
        <dbReference type="EMBL" id="PNW88563.1"/>
    </source>
</evidence>
<proteinExistence type="predicted"/>
<dbReference type="InterPro" id="IPR019141">
    <property type="entry name" value="DUF2045"/>
</dbReference>
<evidence type="ECO:0000256" key="1">
    <source>
        <dbReference type="SAM" id="MobiDB-lite"/>
    </source>
</evidence>
<dbReference type="PANTHER" id="PTHR21477:SF12">
    <property type="entry name" value="PROTEIN PHLOEM PROTEIN 2-LIKE A10"/>
    <property type="match status" value="1"/>
</dbReference>
<dbReference type="OrthoDB" id="1641131at2759"/>
<keyword evidence="2" id="KW-0472">Membrane</keyword>
<name>A0A2K3E725_CHLRE</name>
<keyword evidence="4" id="KW-1185">Reference proteome</keyword>
<feature type="region of interest" description="Disordered" evidence="1">
    <location>
        <begin position="377"/>
        <end position="407"/>
    </location>
</feature>
<dbReference type="EMBL" id="CM008962">
    <property type="protein sequence ID" value="PNW88563.1"/>
    <property type="molecule type" value="Genomic_DNA"/>
</dbReference>
<reference evidence="3 4" key="1">
    <citation type="journal article" date="2007" name="Science">
        <title>The Chlamydomonas genome reveals the evolution of key animal and plant functions.</title>
        <authorList>
            <person name="Merchant S.S."/>
            <person name="Prochnik S.E."/>
            <person name="Vallon O."/>
            <person name="Harris E.H."/>
            <person name="Karpowicz S.J."/>
            <person name="Witman G.B."/>
            <person name="Terry A."/>
            <person name="Salamov A."/>
            <person name="Fritz-Laylin L.K."/>
            <person name="Marechal-Drouard L."/>
            <person name="Marshall W.F."/>
            <person name="Qu L.H."/>
            <person name="Nelson D.R."/>
            <person name="Sanderfoot A.A."/>
            <person name="Spalding M.H."/>
            <person name="Kapitonov V.V."/>
            <person name="Ren Q."/>
            <person name="Ferris P."/>
            <person name="Lindquist E."/>
            <person name="Shapiro H."/>
            <person name="Lucas S.M."/>
            <person name="Grimwood J."/>
            <person name="Schmutz J."/>
            <person name="Cardol P."/>
            <person name="Cerutti H."/>
            <person name="Chanfreau G."/>
            <person name="Chen C.L."/>
            <person name="Cognat V."/>
            <person name="Croft M.T."/>
            <person name="Dent R."/>
            <person name="Dutcher S."/>
            <person name="Fernandez E."/>
            <person name="Fukuzawa H."/>
            <person name="Gonzalez-Ballester D."/>
            <person name="Gonzalez-Halphen D."/>
            <person name="Hallmann A."/>
            <person name="Hanikenne M."/>
            <person name="Hippler M."/>
            <person name="Inwood W."/>
            <person name="Jabbari K."/>
            <person name="Kalanon M."/>
            <person name="Kuras R."/>
            <person name="Lefebvre P.A."/>
            <person name="Lemaire S.D."/>
            <person name="Lobanov A.V."/>
            <person name="Lohr M."/>
            <person name="Manuell A."/>
            <person name="Meier I."/>
            <person name="Mets L."/>
            <person name="Mittag M."/>
            <person name="Mittelmeier T."/>
            <person name="Moroney J.V."/>
            <person name="Moseley J."/>
            <person name="Napoli C."/>
            <person name="Nedelcu A.M."/>
            <person name="Niyogi K."/>
            <person name="Novoselov S.V."/>
            <person name="Paulsen I.T."/>
            <person name="Pazour G."/>
            <person name="Purton S."/>
            <person name="Ral J.P."/>
            <person name="Riano-Pachon D.M."/>
            <person name="Riekhof W."/>
            <person name="Rymarquis L."/>
            <person name="Schroda M."/>
            <person name="Stern D."/>
            <person name="Umen J."/>
            <person name="Willows R."/>
            <person name="Wilson N."/>
            <person name="Zimmer S.L."/>
            <person name="Allmer J."/>
            <person name="Balk J."/>
            <person name="Bisova K."/>
            <person name="Chen C.J."/>
            <person name="Elias M."/>
            <person name="Gendler K."/>
            <person name="Hauser C."/>
            <person name="Lamb M.R."/>
            <person name="Ledford H."/>
            <person name="Long J.C."/>
            <person name="Minagawa J."/>
            <person name="Page M.D."/>
            <person name="Pan J."/>
            <person name="Pootakham W."/>
            <person name="Roje S."/>
            <person name="Rose A."/>
            <person name="Stahlberg E."/>
            <person name="Terauchi A.M."/>
            <person name="Yang P."/>
            <person name="Ball S."/>
            <person name="Bowler C."/>
            <person name="Dieckmann C.L."/>
            <person name="Gladyshev V.N."/>
            <person name="Green P."/>
            <person name="Jorgensen R."/>
            <person name="Mayfield S."/>
            <person name="Mueller-Roeber B."/>
            <person name="Rajamani S."/>
            <person name="Sayre R.T."/>
            <person name="Brokstein P."/>
            <person name="Dubchak I."/>
            <person name="Goodstein D."/>
            <person name="Hornick L."/>
            <person name="Huang Y.W."/>
            <person name="Jhaveri J."/>
            <person name="Luo Y."/>
            <person name="Martinez D."/>
            <person name="Ngau W.C."/>
            <person name="Otillar B."/>
            <person name="Poliakov A."/>
            <person name="Porter A."/>
            <person name="Szajkowski L."/>
            <person name="Werner G."/>
            <person name="Zhou K."/>
            <person name="Grigoriev I.V."/>
            <person name="Rokhsar D.S."/>
            <person name="Grossman A.R."/>
        </authorList>
    </citation>
    <scope>NUCLEOTIDE SEQUENCE [LARGE SCALE GENOMIC DNA]</scope>
    <source>
        <strain evidence="4">CC-503</strain>
    </source>
</reference>
<feature type="compositionally biased region" description="Low complexity" evidence="1">
    <location>
        <begin position="377"/>
        <end position="403"/>
    </location>
</feature>
<dbReference type="PANTHER" id="PTHR21477">
    <property type="entry name" value="ZGC:172139"/>
    <property type="match status" value="1"/>
</dbReference>
<evidence type="ECO:0000256" key="2">
    <source>
        <dbReference type="SAM" id="Phobius"/>
    </source>
</evidence>
<keyword evidence="2" id="KW-1133">Transmembrane helix</keyword>
<keyword evidence="2" id="KW-0812">Transmembrane</keyword>
<feature type="compositionally biased region" description="Basic residues" evidence="1">
    <location>
        <begin position="308"/>
        <end position="319"/>
    </location>
</feature>